<keyword evidence="5" id="KW-1185">Reference proteome</keyword>
<dbReference type="PANTHER" id="PTHR10340">
    <property type="entry name" value="SPHINGOMYELIN PHOSPHODIESTERASE"/>
    <property type="match status" value="1"/>
</dbReference>
<dbReference type="PANTHER" id="PTHR10340:SF34">
    <property type="entry name" value="SPHINGOMYELIN PHOSPHODIESTERASE"/>
    <property type="match status" value="1"/>
</dbReference>
<dbReference type="GO" id="GO:0016020">
    <property type="term" value="C:membrane"/>
    <property type="evidence" value="ECO:0007669"/>
    <property type="project" value="GOC"/>
</dbReference>
<accession>A0A0B1SV92</accession>
<dbReference type="GO" id="GO:0061750">
    <property type="term" value="F:acid sphingomyelin phosphodiesterase activity"/>
    <property type="evidence" value="ECO:0007669"/>
    <property type="project" value="TreeGrafter"/>
</dbReference>
<dbReference type="EMBL" id="KN555052">
    <property type="protein sequence ID" value="KHJ88884.1"/>
    <property type="molecule type" value="Genomic_DNA"/>
</dbReference>
<dbReference type="GO" id="GO:0006685">
    <property type="term" value="P:sphingomyelin catabolic process"/>
    <property type="evidence" value="ECO:0007669"/>
    <property type="project" value="TreeGrafter"/>
</dbReference>
<protein>
    <recommendedName>
        <fullName evidence="3">Sphingomyelin phosphodiesterase C-terminal domain-containing protein</fullName>
    </recommendedName>
</protein>
<organism evidence="4 5">
    <name type="scientific">Oesophagostomum dentatum</name>
    <name type="common">Nodular worm</name>
    <dbReference type="NCBI Taxonomy" id="61180"/>
    <lineage>
        <taxon>Eukaryota</taxon>
        <taxon>Metazoa</taxon>
        <taxon>Ecdysozoa</taxon>
        <taxon>Nematoda</taxon>
        <taxon>Chromadorea</taxon>
        <taxon>Rhabditida</taxon>
        <taxon>Rhabditina</taxon>
        <taxon>Rhabditomorpha</taxon>
        <taxon>Strongyloidea</taxon>
        <taxon>Strongylidae</taxon>
        <taxon>Oesophagostomum</taxon>
    </lineage>
</organism>
<reference evidence="4 5" key="1">
    <citation type="submission" date="2014-03" db="EMBL/GenBank/DDBJ databases">
        <title>Draft genome of the hookworm Oesophagostomum dentatum.</title>
        <authorList>
            <person name="Mitreva M."/>
        </authorList>
    </citation>
    <scope>NUCLEOTIDE SEQUENCE [LARGE SCALE GENOMIC DNA]</scope>
    <source>
        <strain evidence="4 5">OD-Hann</strain>
    </source>
</reference>
<evidence type="ECO:0000313" key="5">
    <source>
        <dbReference type="Proteomes" id="UP000053660"/>
    </source>
</evidence>
<dbReference type="GO" id="GO:0046513">
    <property type="term" value="P:ceramide biosynthetic process"/>
    <property type="evidence" value="ECO:0007669"/>
    <property type="project" value="TreeGrafter"/>
</dbReference>
<dbReference type="Proteomes" id="UP000053660">
    <property type="component" value="Unassembled WGS sequence"/>
</dbReference>
<dbReference type="Pfam" id="PF19272">
    <property type="entry name" value="ASMase_C"/>
    <property type="match status" value="1"/>
</dbReference>
<evidence type="ECO:0000256" key="1">
    <source>
        <dbReference type="ARBA" id="ARBA00022801"/>
    </source>
</evidence>
<dbReference type="InterPro" id="IPR045473">
    <property type="entry name" value="ASM_C"/>
</dbReference>
<evidence type="ECO:0000259" key="3">
    <source>
        <dbReference type="Pfam" id="PF19272"/>
    </source>
</evidence>
<dbReference type="AlphaFoldDB" id="A0A0B1SV92"/>
<feature type="domain" description="Sphingomyelin phosphodiesterase C-terminal" evidence="3">
    <location>
        <begin position="22"/>
        <end position="127"/>
    </location>
</feature>
<sequence>MHNTSSTPIGVLYATPSGTTFENMNPAYRIYDIDYTDQFNVVDIENYYADLTVATEEHPPEWKLLYSAKEEYKLTDLSPSSWNNLVKKIFEDEETATKFFRQVNAFRVSEPLCDEICRSGILCSLRSGHHNMSLYCPDNYALPPPPDFEFRGNSHA</sequence>
<gene>
    <name evidence="4" type="ORF">OESDEN_11311</name>
</gene>
<dbReference type="GO" id="GO:0005764">
    <property type="term" value="C:lysosome"/>
    <property type="evidence" value="ECO:0007669"/>
    <property type="project" value="TreeGrafter"/>
</dbReference>
<proteinExistence type="predicted"/>
<dbReference type="GO" id="GO:0005615">
    <property type="term" value="C:extracellular space"/>
    <property type="evidence" value="ECO:0007669"/>
    <property type="project" value="TreeGrafter"/>
</dbReference>
<keyword evidence="2" id="KW-0325">Glycoprotein</keyword>
<name>A0A0B1SV92_OESDE</name>
<keyword evidence="1" id="KW-0378">Hydrolase</keyword>
<evidence type="ECO:0000313" key="4">
    <source>
        <dbReference type="EMBL" id="KHJ88884.1"/>
    </source>
</evidence>
<dbReference type="OrthoDB" id="282973at2759"/>
<evidence type="ECO:0000256" key="2">
    <source>
        <dbReference type="ARBA" id="ARBA00023180"/>
    </source>
</evidence>